<evidence type="ECO:0000313" key="1">
    <source>
        <dbReference type="EMBL" id="KAF3802806.1"/>
    </source>
</evidence>
<accession>A0A8H4FI83</accession>
<keyword evidence="2" id="KW-1185">Reference proteome</keyword>
<comment type="caution">
    <text evidence="1">The sequence shown here is derived from an EMBL/GenBank/DDBJ whole genome shotgun (WGS) entry which is preliminary data.</text>
</comment>
<evidence type="ECO:0000313" key="2">
    <source>
        <dbReference type="Proteomes" id="UP000613401"/>
    </source>
</evidence>
<sequence>MDVEDRQSLITRLKNSVPLLFRKRPEMSKPEEFRATDVVTHRYAKLAVLKKKLIEFKIPEKDIWIRATKKNGLEMQLPRPLTENEHENIMTAFEEEEAKRVEEMCIPENELPDRHFLSSSKVVLFPERHRSLFPGVKPTKHRIFVHIILLYV</sequence>
<dbReference type="RefSeq" id="XP_045261965.1">
    <property type="nucleotide sequence ID" value="XM_045400314.1"/>
</dbReference>
<reference evidence="1" key="1">
    <citation type="journal article" date="2020" name="Phytopathology">
        <title>Genome sequence and comparative analysis of Colletotrichum gloeosporioides isolated from Liriodendron leaves.</title>
        <authorList>
            <person name="Fu F.F."/>
            <person name="Hao Z."/>
            <person name="Wang P."/>
            <person name="Lu Y."/>
            <person name="Xue L.J."/>
            <person name="Wei G."/>
            <person name="Tian Y."/>
            <person name="Baishi H."/>
            <person name="Xu H."/>
            <person name="Shi J."/>
            <person name="Cheng T."/>
            <person name="Wang G."/>
            <person name="Yi Y."/>
            <person name="Chen J."/>
        </authorList>
    </citation>
    <scope>NUCLEOTIDE SEQUENCE</scope>
    <source>
        <strain evidence="1">Lc1</strain>
    </source>
</reference>
<gene>
    <name evidence="1" type="ORF">GCG54_00000173</name>
</gene>
<name>A0A8H4FI83_COLGL</name>
<dbReference type="Proteomes" id="UP000613401">
    <property type="component" value="Unassembled WGS sequence"/>
</dbReference>
<organism evidence="1 2">
    <name type="scientific">Colletotrichum gloeosporioides</name>
    <name type="common">Anthracnose fungus</name>
    <name type="synonym">Glomerella cingulata</name>
    <dbReference type="NCBI Taxonomy" id="474922"/>
    <lineage>
        <taxon>Eukaryota</taxon>
        <taxon>Fungi</taxon>
        <taxon>Dikarya</taxon>
        <taxon>Ascomycota</taxon>
        <taxon>Pezizomycotina</taxon>
        <taxon>Sordariomycetes</taxon>
        <taxon>Hypocreomycetidae</taxon>
        <taxon>Glomerellales</taxon>
        <taxon>Glomerellaceae</taxon>
        <taxon>Colletotrichum</taxon>
        <taxon>Colletotrichum gloeosporioides species complex</taxon>
    </lineage>
</organism>
<dbReference type="GeneID" id="69007346"/>
<dbReference type="AlphaFoldDB" id="A0A8H4FI83"/>
<reference evidence="1" key="2">
    <citation type="submission" date="2020-03" db="EMBL/GenBank/DDBJ databases">
        <authorList>
            <person name="Fu F.-F."/>
            <person name="Chen J."/>
        </authorList>
    </citation>
    <scope>NUCLEOTIDE SEQUENCE</scope>
    <source>
        <strain evidence="1">Lc1</strain>
    </source>
</reference>
<dbReference type="EMBL" id="WVTB01000059">
    <property type="protein sequence ID" value="KAF3802806.1"/>
    <property type="molecule type" value="Genomic_DNA"/>
</dbReference>
<proteinExistence type="predicted"/>
<protein>
    <submittedName>
        <fullName evidence="1">Uncharacterized protein</fullName>
    </submittedName>
</protein>